<accession>A0A7H9EKH3</accession>
<sequence length="69" mass="7876">MEKKFAIGDTVKCQKFASLNHDFEGKIQKIYENSAMVEITNYHQEDTIAVGDFHNRAVVSLKKMKKISA</sequence>
<dbReference type="EMBL" id="CP047418">
    <property type="protein sequence ID" value="QLL77675.1"/>
    <property type="molecule type" value="Genomic_DNA"/>
</dbReference>
<dbReference type="RefSeq" id="WP_009554905.1">
    <property type="nucleotide sequence ID" value="NZ_CALVCX010000126.1"/>
</dbReference>
<evidence type="ECO:0000313" key="2">
    <source>
        <dbReference type="Proteomes" id="UP000510886"/>
    </source>
</evidence>
<dbReference type="AlphaFoldDB" id="A0A7H9EKH3"/>
<protein>
    <submittedName>
        <fullName evidence="1">DUF2187 domain-containing protein</fullName>
    </submittedName>
</protein>
<dbReference type="KEGG" id="lsw:GTO87_03120"/>
<gene>
    <name evidence="1" type="ORF">GTO87_03120</name>
</gene>
<reference evidence="1 2" key="1">
    <citation type="submission" date="2020-01" db="EMBL/GenBank/DDBJ databases">
        <title>Complete and circular genome sequences of six lactobacillus isolates from horses.</title>
        <authorList>
            <person name="Hassan H.M."/>
        </authorList>
    </citation>
    <scope>NUCLEOTIDE SEQUENCE [LARGE SCALE GENOMIC DNA]</scope>
    <source>
        <strain evidence="1 2">1A</strain>
    </source>
</reference>
<dbReference type="GeneID" id="89599463"/>
<proteinExistence type="predicted"/>
<name>A0A7H9EKH3_9LACO</name>
<organism evidence="1 2">
    <name type="scientific">Ligilactobacillus saerimneri</name>
    <dbReference type="NCBI Taxonomy" id="228229"/>
    <lineage>
        <taxon>Bacteria</taxon>
        <taxon>Bacillati</taxon>
        <taxon>Bacillota</taxon>
        <taxon>Bacilli</taxon>
        <taxon>Lactobacillales</taxon>
        <taxon>Lactobacillaceae</taxon>
        <taxon>Ligilactobacillus</taxon>
    </lineage>
</organism>
<evidence type="ECO:0000313" key="1">
    <source>
        <dbReference type="EMBL" id="QLL77675.1"/>
    </source>
</evidence>
<dbReference type="Proteomes" id="UP000510886">
    <property type="component" value="Chromosome"/>
</dbReference>